<accession>A0A0A9H3W8</accession>
<dbReference type="EMBL" id="GBRH01170338">
    <property type="protein sequence ID" value="JAE27558.1"/>
    <property type="molecule type" value="Transcribed_RNA"/>
</dbReference>
<evidence type="ECO:0000313" key="1">
    <source>
        <dbReference type="EMBL" id="JAE27558.1"/>
    </source>
</evidence>
<organism evidence="1">
    <name type="scientific">Arundo donax</name>
    <name type="common">Giant reed</name>
    <name type="synonym">Donax arundinaceus</name>
    <dbReference type="NCBI Taxonomy" id="35708"/>
    <lineage>
        <taxon>Eukaryota</taxon>
        <taxon>Viridiplantae</taxon>
        <taxon>Streptophyta</taxon>
        <taxon>Embryophyta</taxon>
        <taxon>Tracheophyta</taxon>
        <taxon>Spermatophyta</taxon>
        <taxon>Magnoliopsida</taxon>
        <taxon>Liliopsida</taxon>
        <taxon>Poales</taxon>
        <taxon>Poaceae</taxon>
        <taxon>PACMAD clade</taxon>
        <taxon>Arundinoideae</taxon>
        <taxon>Arundineae</taxon>
        <taxon>Arundo</taxon>
    </lineage>
</organism>
<name>A0A0A9H3W8_ARUDO</name>
<dbReference type="AlphaFoldDB" id="A0A0A9H3W8"/>
<sequence length="40" mass="4813">MRHPKIRRQRASNAGGWAAHRQLPPSRYERVRFFAPFHLL</sequence>
<protein>
    <submittedName>
        <fullName evidence="1">Uncharacterized protein</fullName>
    </submittedName>
</protein>
<reference evidence="1" key="1">
    <citation type="submission" date="2014-09" db="EMBL/GenBank/DDBJ databases">
        <authorList>
            <person name="Magalhaes I.L.F."/>
            <person name="Oliveira U."/>
            <person name="Santos F.R."/>
            <person name="Vidigal T.H.D.A."/>
            <person name="Brescovit A.D."/>
            <person name="Santos A.J."/>
        </authorList>
    </citation>
    <scope>NUCLEOTIDE SEQUENCE</scope>
    <source>
        <tissue evidence="1">Shoot tissue taken approximately 20 cm above the soil surface</tissue>
    </source>
</reference>
<proteinExistence type="predicted"/>
<reference evidence="1" key="2">
    <citation type="journal article" date="2015" name="Data Brief">
        <title>Shoot transcriptome of the giant reed, Arundo donax.</title>
        <authorList>
            <person name="Barrero R.A."/>
            <person name="Guerrero F.D."/>
            <person name="Moolhuijzen P."/>
            <person name="Goolsby J.A."/>
            <person name="Tidwell J."/>
            <person name="Bellgard S.E."/>
            <person name="Bellgard M.I."/>
        </authorList>
    </citation>
    <scope>NUCLEOTIDE SEQUENCE</scope>
    <source>
        <tissue evidence="1">Shoot tissue taken approximately 20 cm above the soil surface</tissue>
    </source>
</reference>